<dbReference type="PANTHER" id="PTHR12132:SF1">
    <property type="entry name" value="DNA REPAIR PROTEIN RAD52 HOMOLOG"/>
    <property type="match status" value="1"/>
</dbReference>
<dbReference type="Gene3D" id="3.30.390.80">
    <property type="entry name" value="DNA repair protein Rad52/59/22"/>
    <property type="match status" value="1"/>
</dbReference>
<evidence type="ECO:0000256" key="1">
    <source>
        <dbReference type="ARBA" id="ARBA00006638"/>
    </source>
</evidence>
<dbReference type="PANTHER" id="PTHR12132">
    <property type="entry name" value="DNA REPAIR AND RECOMBINATION PROTEIN RAD52, RAD59"/>
    <property type="match status" value="1"/>
</dbReference>
<evidence type="ECO:0000256" key="2">
    <source>
        <dbReference type="ARBA" id="ARBA00022763"/>
    </source>
</evidence>
<dbReference type="Proteomes" id="UP001314205">
    <property type="component" value="Unassembled WGS sequence"/>
</dbReference>
<dbReference type="AlphaFoldDB" id="A0AAV1KPF7"/>
<proteinExistence type="inferred from homology"/>
<dbReference type="InterPro" id="IPR041247">
    <property type="entry name" value="Rad52_fam"/>
</dbReference>
<gene>
    <name evidence="6" type="ORF">PARMNEM_LOCUS6086</name>
</gene>
<dbReference type="GO" id="GO:0045002">
    <property type="term" value="P:double-strand break repair via single-strand annealing"/>
    <property type="evidence" value="ECO:0007669"/>
    <property type="project" value="TreeGrafter"/>
</dbReference>
<feature type="region of interest" description="Disordered" evidence="5">
    <location>
        <begin position="385"/>
        <end position="407"/>
    </location>
</feature>
<comment type="similarity">
    <text evidence="1">Belongs to the RAD52 family.</text>
</comment>
<keyword evidence="3" id="KW-0233">DNA recombination</keyword>
<feature type="compositionally biased region" description="Polar residues" evidence="5">
    <location>
        <begin position="391"/>
        <end position="407"/>
    </location>
</feature>
<reference evidence="6 7" key="1">
    <citation type="submission" date="2023-11" db="EMBL/GenBank/DDBJ databases">
        <authorList>
            <person name="Hedman E."/>
            <person name="Englund M."/>
            <person name="Stromberg M."/>
            <person name="Nyberg Akerstrom W."/>
            <person name="Nylinder S."/>
            <person name="Jareborg N."/>
            <person name="Kallberg Y."/>
            <person name="Kronander E."/>
        </authorList>
    </citation>
    <scope>NUCLEOTIDE SEQUENCE [LARGE SCALE GENOMIC DNA]</scope>
</reference>
<feature type="region of interest" description="Disordered" evidence="5">
    <location>
        <begin position="146"/>
        <end position="189"/>
    </location>
</feature>
<dbReference type="GO" id="GO:0005634">
    <property type="term" value="C:nucleus"/>
    <property type="evidence" value="ECO:0007669"/>
    <property type="project" value="TreeGrafter"/>
</dbReference>
<keyword evidence="7" id="KW-1185">Reference proteome</keyword>
<name>A0AAV1KPF7_9NEOP</name>
<evidence type="ECO:0000256" key="5">
    <source>
        <dbReference type="SAM" id="MobiDB-lite"/>
    </source>
</evidence>
<dbReference type="InterPro" id="IPR042525">
    <property type="entry name" value="Rad52_Rad59_Rad22_sf"/>
</dbReference>
<keyword evidence="4" id="KW-0234">DNA repair</keyword>
<accession>A0AAV1KPF7</accession>
<evidence type="ECO:0000313" key="7">
    <source>
        <dbReference type="Proteomes" id="UP001314205"/>
    </source>
</evidence>
<protein>
    <submittedName>
        <fullName evidence="6">Uncharacterized protein</fullName>
    </submittedName>
</protein>
<organism evidence="6 7">
    <name type="scientific">Parnassius mnemosyne</name>
    <name type="common">clouded apollo</name>
    <dbReference type="NCBI Taxonomy" id="213953"/>
    <lineage>
        <taxon>Eukaryota</taxon>
        <taxon>Metazoa</taxon>
        <taxon>Ecdysozoa</taxon>
        <taxon>Arthropoda</taxon>
        <taxon>Hexapoda</taxon>
        <taxon>Insecta</taxon>
        <taxon>Pterygota</taxon>
        <taxon>Neoptera</taxon>
        <taxon>Endopterygota</taxon>
        <taxon>Lepidoptera</taxon>
        <taxon>Glossata</taxon>
        <taxon>Ditrysia</taxon>
        <taxon>Papilionoidea</taxon>
        <taxon>Papilionidae</taxon>
        <taxon>Parnassiinae</taxon>
        <taxon>Parnassini</taxon>
        <taxon>Parnassius</taxon>
        <taxon>Driopa</taxon>
    </lineage>
</organism>
<evidence type="ECO:0000256" key="3">
    <source>
        <dbReference type="ARBA" id="ARBA00023172"/>
    </source>
</evidence>
<dbReference type="Pfam" id="PF04098">
    <property type="entry name" value="Rad52_Rad22"/>
    <property type="match status" value="1"/>
</dbReference>
<sequence>MQRKPGFPVANCSIKMPDGAIMPEAAPSEEEWEPVQRRQQLINFGHTQWGFNNWSWSVSKQDLDFVDLVGGKYSAGVAAFVSVSIKSFDIHRENVGYATALAPHKGSAIHRARKCAVTNALRETLLSFGGSVATELMELLETSKPEAVNPTPEQQPENNQNIANKQEPKNSQLNKNMRKDSSDSGSSVNVRVAPPAIKNAVMTPAPPVAKAHPMPANLPPAANRLARPPAPPAVPPAHAGPPAAPLRPNSNVSFVLPVMGGVVPPLYAPPPRIAPPHVAPPHLFPNTYYEYSAGPWHFTYESFDRHHSNVNLNFNIPPKNLVVNSRAGSECKNACVRPNGPEGEPVQYGPTQNQGCWIKPTIFYDGFWTEQKVKKWVAEQVEKQFPEDVSQKSSSPSNNPDASTPKP</sequence>
<dbReference type="GO" id="GO:0006312">
    <property type="term" value="P:mitotic recombination"/>
    <property type="evidence" value="ECO:0007669"/>
    <property type="project" value="TreeGrafter"/>
</dbReference>
<dbReference type="GO" id="GO:0000724">
    <property type="term" value="P:double-strand break repair via homologous recombination"/>
    <property type="evidence" value="ECO:0007669"/>
    <property type="project" value="TreeGrafter"/>
</dbReference>
<dbReference type="InterPro" id="IPR007232">
    <property type="entry name" value="Rad52_Rad59_Rad22"/>
</dbReference>
<comment type="caution">
    <text evidence="6">The sequence shown here is derived from an EMBL/GenBank/DDBJ whole genome shotgun (WGS) entry which is preliminary data.</text>
</comment>
<evidence type="ECO:0000256" key="4">
    <source>
        <dbReference type="ARBA" id="ARBA00023204"/>
    </source>
</evidence>
<dbReference type="EMBL" id="CAVLGL010000068">
    <property type="protein sequence ID" value="CAK1584930.1"/>
    <property type="molecule type" value="Genomic_DNA"/>
</dbReference>
<evidence type="ECO:0000313" key="6">
    <source>
        <dbReference type="EMBL" id="CAK1584930.1"/>
    </source>
</evidence>
<dbReference type="SUPFAM" id="SSF54768">
    <property type="entry name" value="dsRNA-binding domain-like"/>
    <property type="match status" value="1"/>
</dbReference>
<keyword evidence="2" id="KW-0227">DNA damage</keyword>
<feature type="compositionally biased region" description="Polar residues" evidence="5">
    <location>
        <begin position="151"/>
        <end position="175"/>
    </location>
</feature>